<dbReference type="AlphaFoldDB" id="A0A1F6C4M1"/>
<dbReference type="EMBL" id="MFKP01000024">
    <property type="protein sequence ID" value="OGG44018.1"/>
    <property type="molecule type" value="Genomic_DNA"/>
</dbReference>
<evidence type="ECO:0008006" key="4">
    <source>
        <dbReference type="Google" id="ProtNLM"/>
    </source>
</evidence>
<proteinExistence type="predicted"/>
<feature type="transmembrane region" description="Helical" evidence="1">
    <location>
        <begin position="86"/>
        <end position="110"/>
    </location>
</feature>
<feature type="transmembrane region" description="Helical" evidence="1">
    <location>
        <begin position="6"/>
        <end position="25"/>
    </location>
</feature>
<evidence type="ECO:0000313" key="2">
    <source>
        <dbReference type="EMBL" id="OGG44018.1"/>
    </source>
</evidence>
<name>A0A1F6C4M1_9BACT</name>
<feature type="transmembrane region" description="Helical" evidence="1">
    <location>
        <begin position="52"/>
        <end position="80"/>
    </location>
</feature>
<evidence type="ECO:0000313" key="3">
    <source>
        <dbReference type="Proteomes" id="UP000178249"/>
    </source>
</evidence>
<dbReference type="InterPro" id="IPR013879">
    <property type="entry name" value="DUF1761"/>
</dbReference>
<gene>
    <name evidence="2" type="ORF">A2841_04045</name>
</gene>
<protein>
    <recommendedName>
        <fullName evidence="4">DUF1761 domain-containing protein</fullName>
    </recommendedName>
</protein>
<feature type="transmembrane region" description="Helical" evidence="1">
    <location>
        <begin position="117"/>
        <end position="139"/>
    </location>
</feature>
<reference evidence="2 3" key="1">
    <citation type="journal article" date="2016" name="Nat. Commun.">
        <title>Thousands of microbial genomes shed light on interconnected biogeochemical processes in an aquifer system.</title>
        <authorList>
            <person name="Anantharaman K."/>
            <person name="Brown C.T."/>
            <person name="Hug L.A."/>
            <person name="Sharon I."/>
            <person name="Castelle C.J."/>
            <person name="Probst A.J."/>
            <person name="Thomas B.C."/>
            <person name="Singh A."/>
            <person name="Wilkins M.J."/>
            <person name="Karaoz U."/>
            <person name="Brodie E.L."/>
            <person name="Williams K.H."/>
            <person name="Hubbard S.S."/>
            <person name="Banfield J.F."/>
        </authorList>
    </citation>
    <scope>NUCLEOTIDE SEQUENCE [LARGE SCALE GENOMIC DNA]</scope>
</reference>
<evidence type="ECO:0000256" key="1">
    <source>
        <dbReference type="SAM" id="Phobius"/>
    </source>
</evidence>
<comment type="caution">
    <text evidence="2">The sequence shown here is derived from an EMBL/GenBank/DDBJ whole genome shotgun (WGS) entry which is preliminary data.</text>
</comment>
<dbReference type="Proteomes" id="UP000178249">
    <property type="component" value="Unassembled WGS sequence"/>
</dbReference>
<keyword evidence="1" id="KW-0472">Membrane</keyword>
<keyword evidence="1" id="KW-1133">Transmembrane helix</keyword>
<dbReference type="Pfam" id="PF08570">
    <property type="entry name" value="DUF1761"/>
    <property type="match status" value="1"/>
</dbReference>
<keyword evidence="1" id="KW-0812">Transmembrane</keyword>
<sequence>MEITINYYAVIAAALANMVIGFLWYGPVFGKYWKGLMGFTDESMKAMKMTPLMAMVGGLITALIMAYVLAHFATVFGAAIDTASVMGALTLAFWVWLGFTATTIAGSFLWEGKPVTLFVLNAAQSLVSLSAMALVLALWPW</sequence>
<accession>A0A1F6C4M1</accession>
<organism evidence="2 3">
    <name type="scientific">Candidatus Kaiserbacteria bacterium RIFCSPHIGHO2_01_FULL_48_10</name>
    <dbReference type="NCBI Taxonomy" id="1798476"/>
    <lineage>
        <taxon>Bacteria</taxon>
        <taxon>Candidatus Kaiseribacteriota</taxon>
    </lineage>
</organism>